<feature type="domain" description="Activator of Hsp90 ATPase homologue 1/2-like C-terminal" evidence="2">
    <location>
        <begin position="30"/>
        <end position="162"/>
    </location>
</feature>
<dbReference type="InterPro" id="IPR023393">
    <property type="entry name" value="START-like_dom_sf"/>
</dbReference>
<gene>
    <name evidence="3" type="ORF">CLV59_10693</name>
</gene>
<sequence length="167" mass="19242">MNRNLNFDFTVHKEQKRISVGRDFAAELPLVWDAYTKKEILDQWWAPHPWKANTKHMDFKEGGTWRYAMVGPEGETHWCMASYSKIIHQQQFKSKDAFTDEKGNIKTDMPQSSWEVNFKGKGEHTHVTVDITYNDLADLEATIQMGFKEGFALAMEGLDALLASVLK</sequence>
<dbReference type="Proteomes" id="UP000249819">
    <property type="component" value="Unassembled WGS sequence"/>
</dbReference>
<dbReference type="Pfam" id="PF08327">
    <property type="entry name" value="AHSA1"/>
    <property type="match status" value="1"/>
</dbReference>
<dbReference type="CDD" id="cd07814">
    <property type="entry name" value="SRPBCC_CalC_Aha1-like"/>
    <property type="match status" value="1"/>
</dbReference>
<dbReference type="AlphaFoldDB" id="A0A327VUT2"/>
<protein>
    <submittedName>
        <fullName evidence="3">Uncharacterized protein YndB with AHSA1/START domain</fullName>
    </submittedName>
</protein>
<dbReference type="SUPFAM" id="SSF55961">
    <property type="entry name" value="Bet v1-like"/>
    <property type="match status" value="1"/>
</dbReference>
<comment type="caution">
    <text evidence="3">The sequence shown here is derived from an EMBL/GenBank/DDBJ whole genome shotgun (WGS) entry which is preliminary data.</text>
</comment>
<accession>A0A327VUT2</accession>
<dbReference type="OrthoDB" id="9795306at2"/>
<evidence type="ECO:0000313" key="4">
    <source>
        <dbReference type="Proteomes" id="UP000249819"/>
    </source>
</evidence>
<comment type="similarity">
    <text evidence="1">Belongs to the AHA1 family.</text>
</comment>
<dbReference type="RefSeq" id="WP_111593511.1">
    <property type="nucleotide sequence ID" value="NZ_QLMA01000006.1"/>
</dbReference>
<evidence type="ECO:0000313" key="3">
    <source>
        <dbReference type="EMBL" id="RAJ79033.1"/>
    </source>
</evidence>
<organism evidence="3 4">
    <name type="scientific">Chitinophaga dinghuensis</name>
    <dbReference type="NCBI Taxonomy" id="1539050"/>
    <lineage>
        <taxon>Bacteria</taxon>
        <taxon>Pseudomonadati</taxon>
        <taxon>Bacteroidota</taxon>
        <taxon>Chitinophagia</taxon>
        <taxon>Chitinophagales</taxon>
        <taxon>Chitinophagaceae</taxon>
        <taxon>Chitinophaga</taxon>
    </lineage>
</organism>
<dbReference type="Gene3D" id="3.30.530.20">
    <property type="match status" value="1"/>
</dbReference>
<proteinExistence type="inferred from homology"/>
<dbReference type="InterPro" id="IPR013538">
    <property type="entry name" value="ASHA1/2-like_C"/>
</dbReference>
<evidence type="ECO:0000259" key="2">
    <source>
        <dbReference type="Pfam" id="PF08327"/>
    </source>
</evidence>
<keyword evidence="4" id="KW-1185">Reference proteome</keyword>
<name>A0A327VUT2_9BACT</name>
<dbReference type="EMBL" id="QLMA01000006">
    <property type="protein sequence ID" value="RAJ79033.1"/>
    <property type="molecule type" value="Genomic_DNA"/>
</dbReference>
<reference evidence="3 4" key="1">
    <citation type="submission" date="2018-06" db="EMBL/GenBank/DDBJ databases">
        <title>Genomic Encyclopedia of Archaeal and Bacterial Type Strains, Phase II (KMG-II): from individual species to whole genera.</title>
        <authorList>
            <person name="Goeker M."/>
        </authorList>
    </citation>
    <scope>NUCLEOTIDE SEQUENCE [LARGE SCALE GENOMIC DNA]</scope>
    <source>
        <strain evidence="3 4">DSM 29821</strain>
    </source>
</reference>
<evidence type="ECO:0000256" key="1">
    <source>
        <dbReference type="ARBA" id="ARBA00006817"/>
    </source>
</evidence>